<dbReference type="GO" id="GO:0008714">
    <property type="term" value="F:AMP nucleosidase activity"/>
    <property type="evidence" value="ECO:0007669"/>
    <property type="project" value="UniProtKB-EC"/>
</dbReference>
<keyword evidence="3" id="KW-0203">Cytokinin biosynthesis</keyword>
<comment type="similarity">
    <text evidence="2 3">Belongs to the LOG family.</text>
</comment>
<dbReference type="InterPro" id="IPR005269">
    <property type="entry name" value="LOG"/>
</dbReference>
<dbReference type="NCBIfam" id="TIGR00730">
    <property type="entry name" value="Rossman fold protein, TIGR00730 family"/>
    <property type="match status" value="1"/>
</dbReference>
<accession>A0A494Y929</accession>
<dbReference type="Pfam" id="PF03641">
    <property type="entry name" value="Lysine_decarbox"/>
    <property type="match status" value="1"/>
</dbReference>
<dbReference type="RefSeq" id="WP_121083126.1">
    <property type="nucleotide sequence ID" value="NZ_RBZU01000001.1"/>
</dbReference>
<dbReference type="Gene3D" id="3.40.50.450">
    <property type="match status" value="1"/>
</dbReference>
<dbReference type="GO" id="GO:0005829">
    <property type="term" value="C:cytosol"/>
    <property type="evidence" value="ECO:0007669"/>
    <property type="project" value="TreeGrafter"/>
</dbReference>
<evidence type="ECO:0000256" key="2">
    <source>
        <dbReference type="ARBA" id="ARBA00006763"/>
    </source>
</evidence>
<keyword evidence="5" id="KW-1185">Reference proteome</keyword>
<protein>
    <recommendedName>
        <fullName evidence="3">Cytokinin riboside 5'-monophosphate phosphoribohydrolase</fullName>
        <ecNumber evidence="3">3.2.2.n1</ecNumber>
    </recommendedName>
</protein>
<dbReference type="EC" id="3.2.2.n1" evidence="3"/>
<evidence type="ECO:0000256" key="3">
    <source>
        <dbReference type="RuleBase" id="RU363015"/>
    </source>
</evidence>
<organism evidence="4 5">
    <name type="scientific">Pararobbsia silviterrae</name>
    <dbReference type="NCBI Taxonomy" id="1792498"/>
    <lineage>
        <taxon>Bacteria</taxon>
        <taxon>Pseudomonadati</taxon>
        <taxon>Pseudomonadota</taxon>
        <taxon>Betaproteobacteria</taxon>
        <taxon>Burkholderiales</taxon>
        <taxon>Burkholderiaceae</taxon>
        <taxon>Pararobbsia</taxon>
    </lineage>
</organism>
<reference evidence="4 5" key="1">
    <citation type="submission" date="2018-10" db="EMBL/GenBank/DDBJ databases">
        <title>Robbsia sp. DHC34, isolated from soil.</title>
        <authorList>
            <person name="Gao Z.-H."/>
            <person name="Qiu L.-H."/>
        </authorList>
    </citation>
    <scope>NUCLEOTIDE SEQUENCE [LARGE SCALE GENOMIC DNA]</scope>
    <source>
        <strain evidence="4 5">DHC34</strain>
    </source>
</reference>
<name>A0A494Y929_9BURK</name>
<sequence length="200" mass="21697">MTVPRNSIHSIAVFCGSNFGRVDAYRNAARETGAEIARRGWQLVYGGTDKGLMGVVADAVLANGGKAHGVITQALSVRGQQHAGLTSSEIVGDMRTRKARMADLADAFVALPGGFGTLEELLEIATLAQLGEHRKPFGLLDVLDFYRPLREMFGHAVDEGFMKIEHARMPVFDSRPAPLLDALEVWRAPTVTKWIGQPNA</sequence>
<keyword evidence="3" id="KW-0378">Hydrolase</keyword>
<gene>
    <name evidence="4" type="ORF">D7S86_02700</name>
</gene>
<proteinExistence type="inferred from homology"/>
<dbReference type="OrthoDB" id="9801098at2"/>
<dbReference type="SUPFAM" id="SSF102405">
    <property type="entry name" value="MCP/YpsA-like"/>
    <property type="match status" value="1"/>
</dbReference>
<evidence type="ECO:0000313" key="5">
    <source>
        <dbReference type="Proteomes" id="UP000270342"/>
    </source>
</evidence>
<comment type="catalytic activity">
    <reaction evidence="1">
        <text>AMP + H2O = D-ribose 5-phosphate + adenine</text>
        <dbReference type="Rhea" id="RHEA:20129"/>
        <dbReference type="ChEBI" id="CHEBI:15377"/>
        <dbReference type="ChEBI" id="CHEBI:16708"/>
        <dbReference type="ChEBI" id="CHEBI:78346"/>
        <dbReference type="ChEBI" id="CHEBI:456215"/>
        <dbReference type="EC" id="3.2.2.4"/>
    </reaction>
</comment>
<dbReference type="AlphaFoldDB" id="A0A494Y929"/>
<comment type="caution">
    <text evidence="4">The sequence shown here is derived from an EMBL/GenBank/DDBJ whole genome shotgun (WGS) entry which is preliminary data.</text>
</comment>
<dbReference type="PANTHER" id="PTHR31223">
    <property type="entry name" value="LOG FAMILY PROTEIN YJL055W"/>
    <property type="match status" value="1"/>
</dbReference>
<evidence type="ECO:0000313" key="4">
    <source>
        <dbReference type="EMBL" id="RKP58856.1"/>
    </source>
</evidence>
<evidence type="ECO:0000256" key="1">
    <source>
        <dbReference type="ARBA" id="ARBA00000274"/>
    </source>
</evidence>
<dbReference type="Proteomes" id="UP000270342">
    <property type="component" value="Unassembled WGS sequence"/>
</dbReference>
<dbReference type="PANTHER" id="PTHR31223:SF70">
    <property type="entry name" value="LOG FAMILY PROTEIN YJL055W"/>
    <property type="match status" value="1"/>
</dbReference>
<dbReference type="InterPro" id="IPR031100">
    <property type="entry name" value="LOG_fam"/>
</dbReference>
<dbReference type="GO" id="GO:0009691">
    <property type="term" value="P:cytokinin biosynthetic process"/>
    <property type="evidence" value="ECO:0007669"/>
    <property type="project" value="UniProtKB-UniRule"/>
</dbReference>
<dbReference type="EMBL" id="RBZU01000001">
    <property type="protein sequence ID" value="RKP58856.1"/>
    <property type="molecule type" value="Genomic_DNA"/>
</dbReference>